<evidence type="ECO:0000313" key="3">
    <source>
        <dbReference type="EMBL" id="TYS46752.1"/>
    </source>
</evidence>
<keyword evidence="2" id="KW-1277">Toxin-antitoxin system</keyword>
<dbReference type="EMBL" id="VTER01000007">
    <property type="protein sequence ID" value="TYS46752.1"/>
    <property type="molecule type" value="Genomic_DNA"/>
</dbReference>
<dbReference type="InterPro" id="IPR003477">
    <property type="entry name" value="PemK-like"/>
</dbReference>
<sequence>MGGNIMKVDLSKVSRLITWSSLKISLHSRAESAKSRKVKRGQVYECYFGENIGSEESKQRPCLILQNDVGNIKSPNTIVAPITNTPGEKKVTVPIVTQYDGSEVILSGNVLLGNIVTVSKARLGNLITTLPTDELIEVDEKMMVSLGLYAKFKNLKDKLERDKKFIERIKNENYTNKKLLKDIRSKLEIGDDEDILAKIEEFFQKS</sequence>
<dbReference type="AlphaFoldDB" id="A0A5D4RB30"/>
<evidence type="ECO:0000313" key="4">
    <source>
        <dbReference type="Proteomes" id="UP000322139"/>
    </source>
</evidence>
<dbReference type="Proteomes" id="UP000322139">
    <property type="component" value="Unassembled WGS sequence"/>
</dbReference>
<dbReference type="GO" id="GO:0006402">
    <property type="term" value="P:mRNA catabolic process"/>
    <property type="evidence" value="ECO:0007669"/>
    <property type="project" value="TreeGrafter"/>
</dbReference>
<evidence type="ECO:0000256" key="2">
    <source>
        <dbReference type="ARBA" id="ARBA00022649"/>
    </source>
</evidence>
<dbReference type="GO" id="GO:0004521">
    <property type="term" value="F:RNA endonuclease activity"/>
    <property type="evidence" value="ECO:0007669"/>
    <property type="project" value="TreeGrafter"/>
</dbReference>
<organism evidence="3 4">
    <name type="scientific">Bacillus infantis</name>
    <dbReference type="NCBI Taxonomy" id="324767"/>
    <lineage>
        <taxon>Bacteria</taxon>
        <taxon>Bacillati</taxon>
        <taxon>Bacillota</taxon>
        <taxon>Bacilli</taxon>
        <taxon>Bacillales</taxon>
        <taxon>Bacillaceae</taxon>
        <taxon>Bacillus</taxon>
    </lineage>
</organism>
<reference evidence="3 4" key="1">
    <citation type="submission" date="2019-08" db="EMBL/GenBank/DDBJ databases">
        <title>Bacillus genomes from the desert of Cuatro Cienegas, Coahuila.</title>
        <authorList>
            <person name="Olmedo-Alvarez G."/>
        </authorList>
    </citation>
    <scope>NUCLEOTIDE SEQUENCE [LARGE SCALE GENOMIC DNA]</scope>
    <source>
        <strain evidence="3 4">CH446_14T</strain>
    </source>
</reference>
<proteinExistence type="inferred from homology"/>
<dbReference type="Gene3D" id="2.30.30.110">
    <property type="match status" value="1"/>
</dbReference>
<dbReference type="InterPro" id="IPR011067">
    <property type="entry name" value="Plasmid_toxin/cell-grow_inhib"/>
</dbReference>
<dbReference type="Pfam" id="PF02452">
    <property type="entry name" value="PemK_toxin"/>
    <property type="match status" value="1"/>
</dbReference>
<evidence type="ECO:0000256" key="1">
    <source>
        <dbReference type="ARBA" id="ARBA00007521"/>
    </source>
</evidence>
<gene>
    <name evidence="3" type="ORF">FZD51_14870</name>
</gene>
<comment type="caution">
    <text evidence="3">The sequence shown here is derived from an EMBL/GenBank/DDBJ whole genome shotgun (WGS) entry which is preliminary data.</text>
</comment>
<dbReference type="GO" id="GO:0016075">
    <property type="term" value="P:rRNA catabolic process"/>
    <property type="evidence" value="ECO:0007669"/>
    <property type="project" value="TreeGrafter"/>
</dbReference>
<dbReference type="SUPFAM" id="SSF50118">
    <property type="entry name" value="Cell growth inhibitor/plasmid maintenance toxic component"/>
    <property type="match status" value="1"/>
</dbReference>
<protein>
    <submittedName>
        <fullName evidence="3">Type II toxin-antitoxin system PemK/MazF family toxin</fullName>
    </submittedName>
</protein>
<name>A0A5D4RB30_9BACI</name>
<dbReference type="GO" id="GO:0003677">
    <property type="term" value="F:DNA binding"/>
    <property type="evidence" value="ECO:0007669"/>
    <property type="project" value="InterPro"/>
</dbReference>
<dbReference type="PANTHER" id="PTHR33988:SF2">
    <property type="entry name" value="ENDORIBONUCLEASE MAZF"/>
    <property type="match status" value="1"/>
</dbReference>
<accession>A0A5D4RB30</accession>
<dbReference type="PANTHER" id="PTHR33988">
    <property type="entry name" value="ENDORIBONUCLEASE MAZF-RELATED"/>
    <property type="match status" value="1"/>
</dbReference>
<comment type="similarity">
    <text evidence="1">Belongs to the PemK/MazF family.</text>
</comment>